<sequence length="150" mass="16509">MLDIPKYKRITARNVVLDLNGTLAVDGYVDREVLNLLKELSKSYRIVVLTADTFGNAKKIFEGLDNVTLEVIRDSEEKTKVAKRYTPYIGIGNGNNDIGVFKNAELSIAIIGKEGCSAKLLLSADVIVCDIVDAINLLLKEKRLIATLRG</sequence>
<evidence type="ECO:0000313" key="2">
    <source>
        <dbReference type="Proteomes" id="UP000290527"/>
    </source>
</evidence>
<gene>
    <name evidence="1" type="ORF">MHHB_P0024</name>
</gene>
<dbReference type="AlphaFoldDB" id="A0A401HNJ1"/>
<protein>
    <recommendedName>
        <fullName evidence="3">Soluble P-type ATPase</fullName>
    </recommendedName>
</protein>
<organism evidence="1 2">
    <name type="scientific">Methanofervidicoccus abyssi</name>
    <dbReference type="NCBI Taxonomy" id="2082189"/>
    <lineage>
        <taxon>Archaea</taxon>
        <taxon>Methanobacteriati</taxon>
        <taxon>Methanobacteriota</taxon>
        <taxon>Methanomada group</taxon>
        <taxon>Methanococci</taxon>
        <taxon>Methanococcales</taxon>
        <taxon>Methanofervidicoccus</taxon>
    </lineage>
</organism>
<dbReference type="Proteomes" id="UP000290527">
    <property type="component" value="Unassembled WGS sequence"/>
</dbReference>
<dbReference type="RefSeq" id="WP_131006598.1">
    <property type="nucleotide sequence ID" value="NZ_BFAX01000001.1"/>
</dbReference>
<reference evidence="1 2" key="1">
    <citation type="journal article" date="2019" name="Int. J. Syst. Evol. Microbiol.">
        <title>Methanofervidicoccus abyssi gen. nov., sp. nov., a hydrogenotrophic methanogen, isolated from a hydrothermal vent chimney in the Mid-Cayman Spreading Center, the Caribbean Sea.</title>
        <authorList>
            <person name="Sakai S."/>
            <person name="Takaki Y."/>
            <person name="Miyazaki M."/>
            <person name="Ogawara M."/>
            <person name="Yanagawa K."/>
            <person name="Miyazaki J."/>
            <person name="Takai K."/>
        </authorList>
    </citation>
    <scope>NUCLEOTIDE SEQUENCE [LARGE SCALE GENOMIC DNA]</scope>
    <source>
        <strain evidence="1 2">HHB</strain>
    </source>
</reference>
<proteinExistence type="predicted"/>
<dbReference type="OrthoDB" id="63793at2157"/>
<accession>A0A401HNJ1</accession>
<evidence type="ECO:0000313" key="1">
    <source>
        <dbReference type="EMBL" id="GBF35799.1"/>
    </source>
</evidence>
<dbReference type="Gene3D" id="3.40.50.1000">
    <property type="entry name" value="HAD superfamily/HAD-like"/>
    <property type="match status" value="1"/>
</dbReference>
<dbReference type="InterPro" id="IPR036412">
    <property type="entry name" value="HAD-like_sf"/>
</dbReference>
<comment type="caution">
    <text evidence="1">The sequence shown here is derived from an EMBL/GenBank/DDBJ whole genome shotgun (WGS) entry which is preliminary data.</text>
</comment>
<name>A0A401HNJ1_9EURY</name>
<evidence type="ECO:0008006" key="3">
    <source>
        <dbReference type="Google" id="ProtNLM"/>
    </source>
</evidence>
<dbReference type="InterPro" id="IPR023214">
    <property type="entry name" value="HAD_sf"/>
</dbReference>
<dbReference type="EMBL" id="BFAX01000001">
    <property type="protein sequence ID" value="GBF35799.1"/>
    <property type="molecule type" value="Genomic_DNA"/>
</dbReference>
<dbReference type="SUPFAM" id="SSF56784">
    <property type="entry name" value="HAD-like"/>
    <property type="match status" value="1"/>
</dbReference>
<keyword evidence="2" id="KW-1185">Reference proteome</keyword>